<dbReference type="EMBL" id="MT586120">
    <property type="protein sequence ID" value="QLF86295.1"/>
    <property type="molecule type" value="Genomic_DNA"/>
</dbReference>
<name>A0A7D5FUQ0_9CAUD</name>
<accession>A0A7D5FUQ0</accession>
<dbReference type="Proteomes" id="UP000510897">
    <property type="component" value="Segment"/>
</dbReference>
<organism evidence="1 2">
    <name type="scientific">Synechococcus phage S-CAM7</name>
    <dbReference type="NCBI Taxonomy" id="1883368"/>
    <lineage>
        <taxon>Viruses</taxon>
        <taxon>Duplodnaviria</taxon>
        <taxon>Heunggongvirae</taxon>
        <taxon>Uroviricota</taxon>
        <taxon>Caudoviricetes</taxon>
        <taxon>Pantevenvirales</taxon>
        <taxon>Kyanoviridae</taxon>
        <taxon>Mazuvirus</taxon>
        <taxon>Mazuvirus scam7</taxon>
    </lineage>
</organism>
<reference evidence="1 2" key="1">
    <citation type="submission" date="2020-06" db="EMBL/GenBank/DDBJ databases">
        <authorList>
            <person name="Puxty R.J."/>
            <person name="Weihe C."/>
            <person name="Marston M.F."/>
            <person name="Martiny J.B.H."/>
        </authorList>
    </citation>
    <scope>NUCLEOTIDE SEQUENCE [LARGE SCALE GENOMIC DNA]</scope>
    <source>
        <strain evidence="1">0809CC03</strain>
    </source>
</reference>
<reference evidence="1 2" key="2">
    <citation type="submission" date="2020-07" db="EMBL/GenBank/DDBJ databases">
        <title>Signatures of coevolution in a cyanophage population.</title>
        <authorList>
            <person name="Abebe J."/>
        </authorList>
    </citation>
    <scope>NUCLEOTIDE SEQUENCE [LARGE SCALE GENOMIC DNA]</scope>
    <source>
        <strain evidence="1">0809CC03</strain>
    </source>
</reference>
<gene>
    <name evidence="1" type="ORF">CC030809_00247</name>
</gene>
<evidence type="ECO:0000313" key="1">
    <source>
        <dbReference type="EMBL" id="QLF86295.1"/>
    </source>
</evidence>
<proteinExistence type="predicted"/>
<evidence type="ECO:0000313" key="2">
    <source>
        <dbReference type="Proteomes" id="UP000510897"/>
    </source>
</evidence>
<protein>
    <submittedName>
        <fullName evidence="1">Uncharacterized protein</fullName>
    </submittedName>
</protein>
<sequence length="69" mass="7789">MSKGITNLLVQVDHSDGHKYTFTKDFHGIKIKYTSDLISEDLPREVFIPDNSVSAIIHALSLISQNPEY</sequence>